<reference evidence="2" key="1">
    <citation type="submission" date="2015-07" db="EMBL/GenBank/DDBJ databases">
        <title>Draft Genome Sequence of Oceanobacillus picturae Heshi-B3 that Was Isolated from Fermented Rice Bran with Aging Salted Mackerel, Which Was Named Heshiko as Traditional Fermented Seafood in Japan.</title>
        <authorList>
            <person name="Akuzawa S."/>
            <person name="Nakagawa J."/>
            <person name="Kanekatsu T."/>
            <person name="Kanesaki Y."/>
            <person name="Suzuki T."/>
        </authorList>
    </citation>
    <scope>NUCLEOTIDE SEQUENCE [LARGE SCALE GENOMIC DNA]</scope>
    <source>
        <strain evidence="2">Heshi-B3</strain>
    </source>
</reference>
<evidence type="ECO:0000313" key="1">
    <source>
        <dbReference type="EMBL" id="GAQ18529.1"/>
    </source>
</evidence>
<gene>
    <name evidence="1" type="ORF">OPHB3_2470</name>
</gene>
<evidence type="ECO:0000313" key="2">
    <source>
        <dbReference type="Proteomes" id="UP000052946"/>
    </source>
</evidence>
<comment type="caution">
    <text evidence="1">The sequence shown here is derived from an EMBL/GenBank/DDBJ whole genome shotgun (WGS) entry which is preliminary data.</text>
</comment>
<dbReference type="AlphaFoldDB" id="A0A0U9HB63"/>
<name>A0A0U9HB63_9BACI</name>
<dbReference type="Proteomes" id="UP000052946">
    <property type="component" value="Unassembled WGS sequence"/>
</dbReference>
<protein>
    <submittedName>
        <fullName evidence="1">Pleckstrin homology domain-containing family M member 3-like</fullName>
    </submittedName>
</protein>
<dbReference type="EMBL" id="BBXV01000029">
    <property type="protein sequence ID" value="GAQ18529.1"/>
    <property type="molecule type" value="Genomic_DNA"/>
</dbReference>
<organism evidence="1 2">
    <name type="scientific">Oceanobacillus picturae</name>
    <dbReference type="NCBI Taxonomy" id="171693"/>
    <lineage>
        <taxon>Bacteria</taxon>
        <taxon>Bacillati</taxon>
        <taxon>Bacillota</taxon>
        <taxon>Bacilli</taxon>
        <taxon>Bacillales</taxon>
        <taxon>Bacillaceae</taxon>
        <taxon>Oceanobacillus</taxon>
    </lineage>
</organism>
<accession>A0A0U9HB63</accession>
<reference evidence="1 2" key="2">
    <citation type="journal article" date="2016" name="Genome Announc.">
        <title>Draft Genome Sequence of Oceanobacillus picturae Heshi-B3, Isolated from Fermented Rice Bran in a Traditional Japanese Seafood Dish.</title>
        <authorList>
            <person name="Akuzawa S."/>
            <person name="Nagaoka J."/>
            <person name="Kanekatsu M."/>
            <person name="Kanesaki Y."/>
            <person name="Suzuki T."/>
        </authorList>
    </citation>
    <scope>NUCLEOTIDE SEQUENCE [LARGE SCALE GENOMIC DNA]</scope>
    <source>
        <strain evidence="1 2">Heshi-B3</strain>
    </source>
</reference>
<sequence>MVETLINVKCDKCKTVLGKKGQVKEKLCDKCKPVFIRKTEDANNAGY</sequence>
<proteinExistence type="predicted"/>
<dbReference type="RefSeq" id="WP_193752001.1">
    <property type="nucleotide sequence ID" value="NZ_BBXV01000029.1"/>
</dbReference>